<accession>A0A0P6SDZ1</accession>
<dbReference type="Proteomes" id="UP000049578">
    <property type="component" value="Unassembled WGS sequence"/>
</dbReference>
<proteinExistence type="predicted"/>
<dbReference type="PROSITE" id="PS01229">
    <property type="entry name" value="COF_2"/>
    <property type="match status" value="1"/>
</dbReference>
<dbReference type="RefSeq" id="WP_054278759.1">
    <property type="nucleotide sequence ID" value="NZ_LHQM01000017.1"/>
</dbReference>
<dbReference type="NCBIfam" id="TIGR00099">
    <property type="entry name" value="Cof-subfamily"/>
    <property type="match status" value="1"/>
</dbReference>
<organism evidence="1 2">
    <name type="scientific">Streptococcus phocae</name>
    <dbReference type="NCBI Taxonomy" id="119224"/>
    <lineage>
        <taxon>Bacteria</taxon>
        <taxon>Bacillati</taxon>
        <taxon>Bacillota</taxon>
        <taxon>Bacilli</taxon>
        <taxon>Lactobacillales</taxon>
        <taxon>Streptococcaceae</taxon>
        <taxon>Streptococcus</taxon>
    </lineage>
</organism>
<dbReference type="STRING" id="119224.AKK44_04890"/>
<dbReference type="InterPro" id="IPR006379">
    <property type="entry name" value="HAD-SF_hydro_IIB"/>
</dbReference>
<dbReference type="InterPro" id="IPR023214">
    <property type="entry name" value="HAD_sf"/>
</dbReference>
<name>A0A0P6SDZ1_9STRE</name>
<dbReference type="GO" id="GO:0016791">
    <property type="term" value="F:phosphatase activity"/>
    <property type="evidence" value="ECO:0007669"/>
    <property type="project" value="TreeGrafter"/>
</dbReference>
<dbReference type="InterPro" id="IPR036412">
    <property type="entry name" value="HAD-like_sf"/>
</dbReference>
<dbReference type="InterPro" id="IPR000150">
    <property type="entry name" value="Cof"/>
</dbReference>
<sequence>MIKLIAIDLDGTLLNSQKKMLKENNQAIQKAVQSGIRVVLCTGRPKSGTKPYFEALGLTETEFLILNNGCSTYRSPDWQLLHSKQLTISEIETLYQLTNTIDGLYLTLTGEKDYLVLNQEVPALVQADGDLVFTKVKAFDLSTLKADNQLIFQAIYMGEKAVLDAFEASAKEMLARDFSVVRSQETILEIMPKHVTKASALKELVTDLQLSADQVMAIGDAPNDLEMLAYAGIGVAMRNAHDSIKEIADRVSLSNDAAGVAYAINQFALSCLD</sequence>
<evidence type="ECO:0000313" key="2">
    <source>
        <dbReference type="Proteomes" id="UP000049578"/>
    </source>
</evidence>
<dbReference type="PATRIC" id="fig|119224.3.peg.515"/>
<dbReference type="PROSITE" id="PS01228">
    <property type="entry name" value="COF_1"/>
    <property type="match status" value="1"/>
</dbReference>
<reference evidence="1 2" key="1">
    <citation type="submission" date="2015-08" db="EMBL/GenBank/DDBJ databases">
        <title>Genome sequence of Streptococcus phocae subsp. phocae ATCC 51973T isolated from liver specimen obtained from seal.</title>
        <authorList>
            <person name="Avendano-Herrera R."/>
        </authorList>
    </citation>
    <scope>NUCLEOTIDE SEQUENCE [LARGE SCALE GENOMIC DNA]</scope>
    <source>
        <strain evidence="1 2">ATCC 51973</strain>
    </source>
</reference>
<dbReference type="SUPFAM" id="SSF56784">
    <property type="entry name" value="HAD-like"/>
    <property type="match status" value="1"/>
</dbReference>
<dbReference type="Gene3D" id="3.30.1240.10">
    <property type="match status" value="1"/>
</dbReference>
<dbReference type="NCBIfam" id="TIGR01484">
    <property type="entry name" value="HAD-SF-IIB"/>
    <property type="match status" value="1"/>
</dbReference>
<gene>
    <name evidence="1" type="ORF">AKK44_04890</name>
</gene>
<comment type="caution">
    <text evidence="1">The sequence shown here is derived from an EMBL/GenBank/DDBJ whole genome shotgun (WGS) entry which is preliminary data.</text>
</comment>
<dbReference type="PANTHER" id="PTHR10000">
    <property type="entry name" value="PHOSPHOSERINE PHOSPHATASE"/>
    <property type="match status" value="1"/>
</dbReference>
<dbReference type="SFLD" id="SFLDG01144">
    <property type="entry name" value="C2.B.4:_PGP_Like"/>
    <property type="match status" value="1"/>
</dbReference>
<dbReference type="GO" id="GO:0005829">
    <property type="term" value="C:cytosol"/>
    <property type="evidence" value="ECO:0007669"/>
    <property type="project" value="TreeGrafter"/>
</dbReference>
<protein>
    <submittedName>
        <fullName evidence="1">Haloacid dehalogenase</fullName>
    </submittedName>
</protein>
<dbReference type="SFLD" id="SFLDS00003">
    <property type="entry name" value="Haloacid_Dehalogenase"/>
    <property type="match status" value="1"/>
</dbReference>
<evidence type="ECO:0000313" key="1">
    <source>
        <dbReference type="EMBL" id="KPJ22354.1"/>
    </source>
</evidence>
<dbReference type="PANTHER" id="PTHR10000:SF8">
    <property type="entry name" value="HAD SUPERFAMILY HYDROLASE-LIKE, TYPE 3"/>
    <property type="match status" value="1"/>
</dbReference>
<keyword evidence="2" id="KW-1185">Reference proteome</keyword>
<dbReference type="EMBL" id="LHQM01000017">
    <property type="protein sequence ID" value="KPJ22354.1"/>
    <property type="molecule type" value="Genomic_DNA"/>
</dbReference>
<dbReference type="CDD" id="cd07516">
    <property type="entry name" value="HAD_Pase"/>
    <property type="match status" value="1"/>
</dbReference>
<dbReference type="Pfam" id="PF08282">
    <property type="entry name" value="Hydrolase_3"/>
    <property type="match status" value="1"/>
</dbReference>
<dbReference type="SFLD" id="SFLDG01140">
    <property type="entry name" value="C2.B:_Phosphomannomutase_and_P"/>
    <property type="match status" value="1"/>
</dbReference>
<dbReference type="Gene3D" id="3.40.50.1000">
    <property type="entry name" value="HAD superfamily/HAD-like"/>
    <property type="match status" value="1"/>
</dbReference>
<dbReference type="AlphaFoldDB" id="A0A0P6SDZ1"/>
<dbReference type="GO" id="GO:0000287">
    <property type="term" value="F:magnesium ion binding"/>
    <property type="evidence" value="ECO:0007669"/>
    <property type="project" value="TreeGrafter"/>
</dbReference>